<evidence type="ECO:0000256" key="6">
    <source>
        <dbReference type="ARBA" id="ARBA00047941"/>
    </source>
</evidence>
<dbReference type="GO" id="GO:0030791">
    <property type="term" value="F:arsenite methyltransferase activity"/>
    <property type="evidence" value="ECO:0007669"/>
    <property type="project" value="UniProtKB-EC"/>
</dbReference>
<evidence type="ECO:0000259" key="9">
    <source>
        <dbReference type="Pfam" id="PF13847"/>
    </source>
</evidence>
<dbReference type="InterPro" id="IPR029063">
    <property type="entry name" value="SAM-dependent_MTases_sf"/>
</dbReference>
<evidence type="ECO:0000256" key="1">
    <source>
        <dbReference type="ARBA" id="ARBA00022679"/>
    </source>
</evidence>
<evidence type="ECO:0000256" key="2">
    <source>
        <dbReference type="ARBA" id="ARBA00022691"/>
    </source>
</evidence>
<evidence type="ECO:0000256" key="5">
    <source>
        <dbReference type="ARBA" id="ARBA00034545"/>
    </source>
</evidence>
<comment type="catalytic activity">
    <reaction evidence="7">
        <text>arsenic triglutathione + 2 [thioredoxin]-dithiol + 2 S-adenosyl-L-methionine + H2O = dimethylarsinous acid + 2 [thioredoxin]-disulfide + 3 glutathione + 2 S-adenosyl-L-homocysteine + 2 H(+)</text>
        <dbReference type="Rhea" id="RHEA:69464"/>
        <dbReference type="Rhea" id="RHEA-COMP:10698"/>
        <dbReference type="Rhea" id="RHEA-COMP:10700"/>
        <dbReference type="ChEBI" id="CHEBI:15377"/>
        <dbReference type="ChEBI" id="CHEBI:15378"/>
        <dbReference type="ChEBI" id="CHEBI:23808"/>
        <dbReference type="ChEBI" id="CHEBI:29950"/>
        <dbReference type="ChEBI" id="CHEBI:50058"/>
        <dbReference type="ChEBI" id="CHEBI:57856"/>
        <dbReference type="ChEBI" id="CHEBI:57925"/>
        <dbReference type="ChEBI" id="CHEBI:59789"/>
        <dbReference type="ChEBI" id="CHEBI:183640"/>
        <dbReference type="EC" id="2.1.1.137"/>
    </reaction>
</comment>
<keyword evidence="2" id="KW-0949">S-adenosyl-L-methionine</keyword>
<evidence type="ECO:0000313" key="11">
    <source>
        <dbReference type="Proteomes" id="UP000186583"/>
    </source>
</evidence>
<dbReference type="Pfam" id="PF13847">
    <property type="entry name" value="Methyltransf_31"/>
    <property type="match status" value="1"/>
</dbReference>
<gene>
    <name evidence="10" type="ORF">CCHL11_06517</name>
</gene>
<dbReference type="EC" id="2.1.1.137" evidence="4"/>
<keyword evidence="11" id="KW-1185">Reference proteome</keyword>
<organism evidence="10 11">
    <name type="scientific">Colletotrichum chlorophyti</name>
    <dbReference type="NCBI Taxonomy" id="708187"/>
    <lineage>
        <taxon>Eukaryota</taxon>
        <taxon>Fungi</taxon>
        <taxon>Dikarya</taxon>
        <taxon>Ascomycota</taxon>
        <taxon>Pezizomycotina</taxon>
        <taxon>Sordariomycetes</taxon>
        <taxon>Hypocreomycetidae</taxon>
        <taxon>Glomerellales</taxon>
        <taxon>Glomerellaceae</taxon>
        <taxon>Colletotrichum</taxon>
    </lineage>
</organism>
<feature type="domain" description="Methyltransferase" evidence="9">
    <location>
        <begin position="80"/>
        <end position="237"/>
    </location>
</feature>
<evidence type="ECO:0000256" key="3">
    <source>
        <dbReference type="ARBA" id="ARBA00034487"/>
    </source>
</evidence>
<reference evidence="10 11" key="1">
    <citation type="submission" date="2016-11" db="EMBL/GenBank/DDBJ databases">
        <title>Draft Genome Assembly of Colletotrichum chlorophyti a pathogen of herbaceous plants.</title>
        <authorList>
            <person name="Gan P."/>
            <person name="Narusaka M."/>
            <person name="Tsushima A."/>
            <person name="Narusaka Y."/>
            <person name="Takano Y."/>
            <person name="Shirasu K."/>
        </authorList>
    </citation>
    <scope>NUCLEOTIDE SEQUENCE [LARGE SCALE GENOMIC DNA]</scope>
    <source>
        <strain evidence="10 11">NTL11</strain>
    </source>
</reference>
<evidence type="ECO:0000313" key="10">
    <source>
        <dbReference type="EMBL" id="OLN87083.1"/>
    </source>
</evidence>
<evidence type="ECO:0000256" key="8">
    <source>
        <dbReference type="ARBA" id="ARBA00048428"/>
    </source>
</evidence>
<dbReference type="Gene3D" id="3.40.50.150">
    <property type="entry name" value="Vaccinia Virus protein VP39"/>
    <property type="match status" value="1"/>
</dbReference>
<dbReference type="PANTHER" id="PTHR43675:SF8">
    <property type="entry name" value="ARSENITE METHYLTRANSFERASE"/>
    <property type="match status" value="1"/>
</dbReference>
<comment type="similarity">
    <text evidence="3">Belongs to the methyltransferase superfamily. Arsenite methyltransferase family.</text>
</comment>
<proteinExistence type="inferred from homology"/>
<evidence type="ECO:0000256" key="4">
    <source>
        <dbReference type="ARBA" id="ARBA00034521"/>
    </source>
</evidence>
<comment type="catalytic activity">
    <reaction evidence="6">
        <text>arsenic triglutathione + [thioredoxin]-dithiol + S-adenosyl-L-methionine + 2 H2O = methylarsonous acid + [thioredoxin]-disulfide + 3 glutathione + S-adenosyl-L-homocysteine + H(+)</text>
        <dbReference type="Rhea" id="RHEA:69460"/>
        <dbReference type="Rhea" id="RHEA-COMP:10698"/>
        <dbReference type="Rhea" id="RHEA-COMP:10700"/>
        <dbReference type="ChEBI" id="CHEBI:15377"/>
        <dbReference type="ChEBI" id="CHEBI:15378"/>
        <dbReference type="ChEBI" id="CHEBI:17826"/>
        <dbReference type="ChEBI" id="CHEBI:29950"/>
        <dbReference type="ChEBI" id="CHEBI:50058"/>
        <dbReference type="ChEBI" id="CHEBI:57856"/>
        <dbReference type="ChEBI" id="CHEBI:57925"/>
        <dbReference type="ChEBI" id="CHEBI:59789"/>
        <dbReference type="ChEBI" id="CHEBI:183640"/>
        <dbReference type="EC" id="2.1.1.137"/>
    </reaction>
</comment>
<name>A0A1Q8RSD3_9PEZI</name>
<dbReference type="CDD" id="cd02440">
    <property type="entry name" value="AdoMet_MTases"/>
    <property type="match status" value="1"/>
</dbReference>
<dbReference type="InterPro" id="IPR026669">
    <property type="entry name" value="Arsenite_MeTrfase-like"/>
</dbReference>
<dbReference type="PANTHER" id="PTHR43675">
    <property type="entry name" value="ARSENITE METHYLTRANSFERASE"/>
    <property type="match status" value="1"/>
</dbReference>
<protein>
    <recommendedName>
        <fullName evidence="5">Arsenite methyltransferase</fullName>
        <ecNumber evidence="4">2.1.1.137</ecNumber>
    </recommendedName>
</protein>
<dbReference type="EMBL" id="MPGH01000105">
    <property type="protein sequence ID" value="OLN87083.1"/>
    <property type="molecule type" value="Genomic_DNA"/>
</dbReference>
<sequence>MEPCGIYENVNRRYGSVIRSSTGEYEKAVAKAFGYTEEELAAIPEGANLGLSCGNPTALANLREVTCFAPTLCQRTDSVQGETVIDLGSGAGFDIFTAANKIGPAGRAIGIDMNEVASLEAPRSHKMIDRANANAERAGFKNVEFVQSPITTMPLPDGIADCIISNCVINLVPAEEKRHVFNEIYRLLKPGGRVAISDILARKEFTKDIRESAALYVGCIAGASLVADYDGFLRDAGFSGRSPPASIYDALILDGNSDLNVYFTLTDENTACCSVDKGVGGKTDIMCVTKEEDSDRAAEPSACGEQSKSHLTPGEAKEQADLLGMTDLNEWAGKYIKSLIINALFSNYSPGSFRIYAFKS</sequence>
<keyword evidence="10" id="KW-0489">Methyltransferase</keyword>
<dbReference type="GO" id="GO:0032259">
    <property type="term" value="P:methylation"/>
    <property type="evidence" value="ECO:0007669"/>
    <property type="project" value="UniProtKB-KW"/>
</dbReference>
<dbReference type="InterPro" id="IPR025714">
    <property type="entry name" value="Methyltranfer_dom"/>
</dbReference>
<keyword evidence="1 10" id="KW-0808">Transferase</keyword>
<dbReference type="STRING" id="708187.A0A1Q8RSD3"/>
<dbReference type="Proteomes" id="UP000186583">
    <property type="component" value="Unassembled WGS sequence"/>
</dbReference>
<dbReference type="SUPFAM" id="SSF53335">
    <property type="entry name" value="S-adenosyl-L-methionine-dependent methyltransferases"/>
    <property type="match status" value="1"/>
</dbReference>
<dbReference type="AlphaFoldDB" id="A0A1Q8RSD3"/>
<evidence type="ECO:0000256" key="7">
    <source>
        <dbReference type="ARBA" id="ARBA00047943"/>
    </source>
</evidence>
<accession>A0A1Q8RSD3</accession>
<dbReference type="OrthoDB" id="66144at2759"/>
<comment type="caution">
    <text evidence="10">The sequence shown here is derived from an EMBL/GenBank/DDBJ whole genome shotgun (WGS) entry which is preliminary data.</text>
</comment>
<comment type="catalytic activity">
    <reaction evidence="8">
        <text>arsenic triglutathione + 3 [thioredoxin]-dithiol + 3 S-adenosyl-L-methionine = trimethylarsine + 3 [thioredoxin]-disulfide + 3 glutathione + 3 S-adenosyl-L-homocysteine + 3 H(+)</text>
        <dbReference type="Rhea" id="RHEA:69432"/>
        <dbReference type="Rhea" id="RHEA-COMP:10698"/>
        <dbReference type="Rhea" id="RHEA-COMP:10700"/>
        <dbReference type="ChEBI" id="CHEBI:15378"/>
        <dbReference type="ChEBI" id="CHEBI:27130"/>
        <dbReference type="ChEBI" id="CHEBI:29950"/>
        <dbReference type="ChEBI" id="CHEBI:50058"/>
        <dbReference type="ChEBI" id="CHEBI:57856"/>
        <dbReference type="ChEBI" id="CHEBI:57925"/>
        <dbReference type="ChEBI" id="CHEBI:59789"/>
        <dbReference type="ChEBI" id="CHEBI:183640"/>
        <dbReference type="EC" id="2.1.1.137"/>
    </reaction>
</comment>